<reference evidence="2 3" key="1">
    <citation type="journal article" date="2023" name="Nucleic Acids Res.">
        <title>The hologenome of Daphnia magna reveals possible DNA methylation and microbiome-mediated evolution of the host genome.</title>
        <authorList>
            <person name="Chaturvedi A."/>
            <person name="Li X."/>
            <person name="Dhandapani V."/>
            <person name="Marshall H."/>
            <person name="Kissane S."/>
            <person name="Cuenca-Cambronero M."/>
            <person name="Asole G."/>
            <person name="Calvet F."/>
            <person name="Ruiz-Romero M."/>
            <person name="Marangio P."/>
            <person name="Guigo R."/>
            <person name="Rago D."/>
            <person name="Mirbahai L."/>
            <person name="Eastwood N."/>
            <person name="Colbourne J.K."/>
            <person name="Zhou J."/>
            <person name="Mallon E."/>
            <person name="Orsini L."/>
        </authorList>
    </citation>
    <scope>NUCLEOTIDE SEQUENCE [LARGE SCALE GENOMIC DNA]</scope>
    <source>
        <strain evidence="2">LRV0_1</strain>
    </source>
</reference>
<protein>
    <submittedName>
        <fullName evidence="2">Uncharacterized protein</fullName>
    </submittedName>
</protein>
<organism evidence="2 3">
    <name type="scientific">Daphnia magna</name>
    <dbReference type="NCBI Taxonomy" id="35525"/>
    <lineage>
        <taxon>Eukaryota</taxon>
        <taxon>Metazoa</taxon>
        <taxon>Ecdysozoa</taxon>
        <taxon>Arthropoda</taxon>
        <taxon>Crustacea</taxon>
        <taxon>Branchiopoda</taxon>
        <taxon>Diplostraca</taxon>
        <taxon>Cladocera</taxon>
        <taxon>Anomopoda</taxon>
        <taxon>Daphniidae</taxon>
        <taxon>Daphnia</taxon>
    </lineage>
</organism>
<keyword evidence="3" id="KW-1185">Reference proteome</keyword>
<feature type="region of interest" description="Disordered" evidence="1">
    <location>
        <begin position="151"/>
        <end position="181"/>
    </location>
</feature>
<sequence length="181" mass="19509">MADFMEDDALEIVLDVRRRRRQRVRGGVDRKVGVPNGAVAVVGDRRRCERPVDAAVGPEIIAKNTIFTFGPFVFAWGSLQETGSFGVTNAIDGFLPSGQVASCQLAKAFASGPTVSSGGRKRVSALSVAKETQDVGQTSGFPFVEHPFPGLCRGGRSSFGRRPPPPEGCRRGQRPREPRRA</sequence>
<gene>
    <name evidence="2" type="ORF">OUZ56_033085</name>
</gene>
<evidence type="ECO:0000256" key="1">
    <source>
        <dbReference type="SAM" id="MobiDB-lite"/>
    </source>
</evidence>
<dbReference type="EMBL" id="JAOYFB010000044">
    <property type="protein sequence ID" value="KAK4045461.1"/>
    <property type="molecule type" value="Genomic_DNA"/>
</dbReference>
<evidence type="ECO:0000313" key="3">
    <source>
        <dbReference type="Proteomes" id="UP001234178"/>
    </source>
</evidence>
<dbReference type="Proteomes" id="UP001234178">
    <property type="component" value="Unassembled WGS sequence"/>
</dbReference>
<name>A0ABR0BA55_9CRUS</name>
<proteinExistence type="predicted"/>
<comment type="caution">
    <text evidence="2">The sequence shown here is derived from an EMBL/GenBank/DDBJ whole genome shotgun (WGS) entry which is preliminary data.</text>
</comment>
<accession>A0ABR0BA55</accession>
<evidence type="ECO:0000313" key="2">
    <source>
        <dbReference type="EMBL" id="KAK4045461.1"/>
    </source>
</evidence>
<feature type="compositionally biased region" description="Basic and acidic residues" evidence="1">
    <location>
        <begin position="168"/>
        <end position="181"/>
    </location>
</feature>